<dbReference type="OrthoDB" id="9937390at2"/>
<dbReference type="EMBL" id="CP003059">
    <property type="protein sequence ID" value="AEP36974.1"/>
    <property type="molecule type" value="Genomic_DNA"/>
</dbReference>
<reference evidence="2 3" key="2">
    <citation type="journal article" date="2012" name="PLoS ONE">
        <title>Genomic characterization of the taylorella genus.</title>
        <authorList>
            <person name="Hebert L."/>
            <person name="Moumen B."/>
            <person name="Pons N."/>
            <person name="Duquesne F."/>
            <person name="Breuil M.F."/>
            <person name="Goux D."/>
            <person name="Batto J.M."/>
            <person name="Laugier C."/>
            <person name="Renault P."/>
            <person name="Petry S."/>
        </authorList>
    </citation>
    <scope>NUCLEOTIDE SEQUENCE [LARGE SCALE GENOMIC DNA]</scope>
    <source>
        <strain evidence="2 3">MCE3</strain>
    </source>
</reference>
<dbReference type="STRING" id="1008459.TASI_1226"/>
<name>G4QBJ6_TAYAM</name>
<proteinExistence type="predicted"/>
<accession>G4QBJ6</accession>
<dbReference type="AlphaFoldDB" id="G4QBJ6"/>
<dbReference type="HOGENOM" id="CLU_2157142_0_0_4"/>
<evidence type="ECO:0000259" key="1">
    <source>
        <dbReference type="Pfam" id="PF12170"/>
    </source>
</evidence>
<dbReference type="InterPro" id="IPR038249">
    <property type="entry name" value="PolIII_tau_V_sf"/>
</dbReference>
<dbReference type="Gene3D" id="3.30.300.150">
    <property type="entry name" value="DNA polymerase III, tau subunit, domain V"/>
    <property type="match status" value="1"/>
</dbReference>
<gene>
    <name evidence="2" type="ordered locus">TASI_1226</name>
</gene>
<reference key="1">
    <citation type="submission" date="2011-09" db="EMBL/GenBank/DDBJ databases">
        <title>Genomic characterization of the Taylorella genus.</title>
        <authorList>
            <person name="Hebert L."/>
            <person name="Moumen B."/>
            <person name="Pons N."/>
            <person name="Duquesne F."/>
            <person name="Breuil M.-F."/>
            <person name="Goux D."/>
            <person name="Batto J.-M."/>
            <person name="Renault P."/>
            <person name="Laugier C."/>
            <person name="Petry S."/>
        </authorList>
    </citation>
    <scope>NUCLEOTIDE SEQUENCE</scope>
    <source>
        <strain>MCE3</strain>
    </source>
</reference>
<dbReference type="KEGG" id="tas:TASI_1226"/>
<dbReference type="GO" id="GO:0003887">
    <property type="term" value="F:DNA-directed DNA polymerase activity"/>
    <property type="evidence" value="ECO:0007669"/>
    <property type="project" value="InterPro"/>
</dbReference>
<dbReference type="RefSeq" id="WP_014111868.1">
    <property type="nucleotide sequence ID" value="NC_016043.1"/>
</dbReference>
<evidence type="ECO:0000313" key="3">
    <source>
        <dbReference type="Proteomes" id="UP000009284"/>
    </source>
</evidence>
<evidence type="ECO:0000313" key="2">
    <source>
        <dbReference type="EMBL" id="AEP36974.1"/>
    </source>
</evidence>
<dbReference type="Pfam" id="PF12170">
    <property type="entry name" value="DNA_pol3_tau_5"/>
    <property type="match status" value="1"/>
</dbReference>
<sequence length="129" mass="14992">MNENTWTELVNTYSETGFSHQIAINSEFLKTEGDVIYLKSDIQEVILDKHKTKLEKFLGDYFGRKIQIYFEAGDVKITLHNKQNEEHNARMAEVMKKIESNDFINDLKEHCQAKLIPNSVTIADKNLKD</sequence>
<protein>
    <recommendedName>
        <fullName evidence="1">DNA polymerase III tau subunit domain-containing protein</fullName>
    </recommendedName>
</protein>
<dbReference type="Proteomes" id="UP000009284">
    <property type="component" value="Chromosome"/>
</dbReference>
<organism evidence="2 3">
    <name type="scientific">Taylorella asinigenitalis (strain MCE3)</name>
    <dbReference type="NCBI Taxonomy" id="1008459"/>
    <lineage>
        <taxon>Bacteria</taxon>
        <taxon>Pseudomonadati</taxon>
        <taxon>Pseudomonadota</taxon>
        <taxon>Betaproteobacteria</taxon>
        <taxon>Burkholderiales</taxon>
        <taxon>Alcaligenaceae</taxon>
        <taxon>Taylorella</taxon>
    </lineage>
</organism>
<feature type="domain" description="DNA polymerase III tau subunit" evidence="1">
    <location>
        <begin position="3"/>
        <end position="119"/>
    </location>
</feature>
<dbReference type="InterPro" id="IPR021029">
    <property type="entry name" value="DNA_pol_III_tau_dom-5"/>
</dbReference>
<keyword evidence="3" id="KW-1185">Reference proteome</keyword>